<dbReference type="InterPro" id="IPR049940">
    <property type="entry name" value="GluQ/Sye"/>
</dbReference>
<comment type="similarity">
    <text evidence="1 8">Belongs to the class-I aminoacyl-tRNA synthetase family. Glutamate--tRNA ligase type 1 subfamily.</text>
</comment>
<dbReference type="SUPFAM" id="SSF52374">
    <property type="entry name" value="Nucleotidylyl transferase"/>
    <property type="match status" value="1"/>
</dbReference>
<dbReference type="SUPFAM" id="SSF48163">
    <property type="entry name" value="An anticodon-binding domain of class I aminoacyl-tRNA synthetases"/>
    <property type="match status" value="1"/>
</dbReference>
<dbReference type="GO" id="GO:0005524">
    <property type="term" value="F:ATP binding"/>
    <property type="evidence" value="ECO:0007669"/>
    <property type="project" value="UniProtKB-UniRule"/>
</dbReference>
<dbReference type="GO" id="GO:0006424">
    <property type="term" value="P:glutamyl-tRNA aminoacylation"/>
    <property type="evidence" value="ECO:0007669"/>
    <property type="project" value="UniProtKB-UniRule"/>
</dbReference>
<dbReference type="InterPro" id="IPR008925">
    <property type="entry name" value="aa_tRNA-synth_I_cd-bd_sf"/>
</dbReference>
<comment type="caution">
    <text evidence="11">The sequence shown here is derived from an EMBL/GenBank/DDBJ whole genome shotgun (WGS) entry which is preliminary data.</text>
</comment>
<dbReference type="AlphaFoldDB" id="A0A3N1M7I1"/>
<dbReference type="GO" id="GO:0005737">
    <property type="term" value="C:cytoplasm"/>
    <property type="evidence" value="ECO:0007669"/>
    <property type="project" value="UniProtKB-SubCell"/>
</dbReference>
<protein>
    <recommendedName>
        <fullName evidence="8">Glutamate--tRNA ligase</fullName>
        <ecNumber evidence="8">6.1.1.17</ecNumber>
    </recommendedName>
    <alternativeName>
        <fullName evidence="8">Glutamyl-tRNA synthetase</fullName>
        <shortName evidence="8">GluRS</shortName>
    </alternativeName>
</protein>
<name>A0A3N1M7I1_9PROT</name>
<dbReference type="Gene3D" id="1.10.10.350">
    <property type="match status" value="1"/>
</dbReference>
<organism evidence="11 12">
    <name type="scientific">Stella humosa</name>
    <dbReference type="NCBI Taxonomy" id="94"/>
    <lineage>
        <taxon>Bacteria</taxon>
        <taxon>Pseudomonadati</taxon>
        <taxon>Pseudomonadota</taxon>
        <taxon>Alphaproteobacteria</taxon>
        <taxon>Rhodospirillales</taxon>
        <taxon>Stellaceae</taxon>
        <taxon>Stella</taxon>
    </lineage>
</organism>
<comment type="subunit">
    <text evidence="8">Monomer.</text>
</comment>
<evidence type="ECO:0000256" key="6">
    <source>
        <dbReference type="ARBA" id="ARBA00022917"/>
    </source>
</evidence>
<evidence type="ECO:0000256" key="4">
    <source>
        <dbReference type="ARBA" id="ARBA00022741"/>
    </source>
</evidence>
<comment type="catalytic activity">
    <reaction evidence="8">
        <text>tRNA(Glu) + L-glutamate + ATP = L-glutamyl-tRNA(Glu) + AMP + diphosphate</text>
        <dbReference type="Rhea" id="RHEA:23540"/>
        <dbReference type="Rhea" id="RHEA-COMP:9663"/>
        <dbReference type="Rhea" id="RHEA-COMP:9680"/>
        <dbReference type="ChEBI" id="CHEBI:29985"/>
        <dbReference type="ChEBI" id="CHEBI:30616"/>
        <dbReference type="ChEBI" id="CHEBI:33019"/>
        <dbReference type="ChEBI" id="CHEBI:78442"/>
        <dbReference type="ChEBI" id="CHEBI:78520"/>
        <dbReference type="ChEBI" id="CHEBI:456215"/>
        <dbReference type="EC" id="6.1.1.17"/>
    </reaction>
</comment>
<dbReference type="Gene3D" id="3.40.50.620">
    <property type="entry name" value="HUPs"/>
    <property type="match status" value="1"/>
</dbReference>
<dbReference type="InterPro" id="IPR004527">
    <property type="entry name" value="Glu-tRNA-ligase_bac/mito"/>
</dbReference>
<dbReference type="PANTHER" id="PTHR43311:SF2">
    <property type="entry name" value="GLUTAMATE--TRNA LIGASE, MITOCHONDRIAL-RELATED"/>
    <property type="match status" value="1"/>
</dbReference>
<dbReference type="GO" id="GO:0004818">
    <property type="term" value="F:glutamate-tRNA ligase activity"/>
    <property type="evidence" value="ECO:0007669"/>
    <property type="project" value="UniProtKB-UniRule"/>
</dbReference>
<feature type="domain" description="Glutamyl/glutaminyl-tRNA synthetase class Ib catalytic" evidence="9">
    <location>
        <begin position="3"/>
        <end position="275"/>
    </location>
</feature>
<proteinExistence type="inferred from homology"/>
<evidence type="ECO:0000313" key="11">
    <source>
        <dbReference type="EMBL" id="ROP99650.1"/>
    </source>
</evidence>
<keyword evidence="7 8" id="KW-0030">Aminoacyl-tRNA synthetase</keyword>
<dbReference type="InterPro" id="IPR020751">
    <property type="entry name" value="aa-tRNA-synth_I_codon-bd_sub2"/>
</dbReference>
<dbReference type="InterPro" id="IPR014729">
    <property type="entry name" value="Rossmann-like_a/b/a_fold"/>
</dbReference>
<feature type="domain" description="Aminoacyl-tRNA synthetase class I anticodon-binding" evidence="10">
    <location>
        <begin position="383"/>
        <end position="443"/>
    </location>
</feature>
<dbReference type="OrthoDB" id="9807503at2"/>
<dbReference type="InterPro" id="IPR045462">
    <property type="entry name" value="aa-tRNA-synth_I_cd-bd"/>
</dbReference>
<keyword evidence="3 8" id="KW-0436">Ligase</keyword>
<dbReference type="InterPro" id="IPR020058">
    <property type="entry name" value="Glu/Gln-tRNA-synth_Ib_cat-dom"/>
</dbReference>
<dbReference type="RefSeq" id="WP_123689019.1">
    <property type="nucleotide sequence ID" value="NZ_AP019700.1"/>
</dbReference>
<evidence type="ECO:0000259" key="10">
    <source>
        <dbReference type="Pfam" id="PF19269"/>
    </source>
</evidence>
<keyword evidence="2 8" id="KW-0963">Cytoplasm</keyword>
<evidence type="ECO:0000256" key="3">
    <source>
        <dbReference type="ARBA" id="ARBA00022598"/>
    </source>
</evidence>
<evidence type="ECO:0000256" key="2">
    <source>
        <dbReference type="ARBA" id="ARBA00022490"/>
    </source>
</evidence>
<feature type="short sequence motif" description="'KMSKS' region" evidence="8">
    <location>
        <begin position="242"/>
        <end position="246"/>
    </location>
</feature>
<keyword evidence="6 8" id="KW-0648">Protein biosynthesis</keyword>
<comment type="caution">
    <text evidence="8">Lacks conserved residue(s) required for the propagation of feature annotation.</text>
</comment>
<dbReference type="InterPro" id="IPR001412">
    <property type="entry name" value="aa-tRNA-synth_I_CS"/>
</dbReference>
<comment type="subcellular location">
    <subcellularLocation>
        <location evidence="8">Cytoplasm</location>
    </subcellularLocation>
</comment>
<dbReference type="EMBL" id="RJKX01000013">
    <property type="protein sequence ID" value="ROP99650.1"/>
    <property type="molecule type" value="Genomic_DNA"/>
</dbReference>
<feature type="short sequence motif" description="'HIGH' region" evidence="8">
    <location>
        <begin position="9"/>
        <end position="19"/>
    </location>
</feature>
<evidence type="ECO:0000313" key="12">
    <source>
        <dbReference type="Proteomes" id="UP000278222"/>
    </source>
</evidence>
<evidence type="ECO:0000256" key="8">
    <source>
        <dbReference type="HAMAP-Rule" id="MF_00022"/>
    </source>
</evidence>
<dbReference type="Pfam" id="PF00749">
    <property type="entry name" value="tRNA-synt_1c"/>
    <property type="match status" value="1"/>
</dbReference>
<dbReference type="Pfam" id="PF19269">
    <property type="entry name" value="Anticodon_2"/>
    <property type="match status" value="1"/>
</dbReference>
<dbReference type="PRINTS" id="PR00987">
    <property type="entry name" value="TRNASYNTHGLU"/>
</dbReference>
<keyword evidence="12" id="KW-1185">Reference proteome</keyword>
<accession>A0A3N1M7I1</accession>
<reference evidence="11 12" key="1">
    <citation type="submission" date="2018-11" db="EMBL/GenBank/DDBJ databases">
        <title>Genomic Encyclopedia of Type Strains, Phase IV (KMG-IV): sequencing the most valuable type-strain genomes for metagenomic binning, comparative biology and taxonomic classification.</title>
        <authorList>
            <person name="Goeker M."/>
        </authorList>
    </citation>
    <scope>NUCLEOTIDE SEQUENCE [LARGE SCALE GENOMIC DNA]</scope>
    <source>
        <strain evidence="11 12">DSM 5900</strain>
    </source>
</reference>
<feature type="binding site" evidence="8">
    <location>
        <position position="245"/>
    </location>
    <ligand>
        <name>ATP</name>
        <dbReference type="ChEBI" id="CHEBI:30616"/>
    </ligand>
</feature>
<dbReference type="GO" id="GO:0000049">
    <property type="term" value="F:tRNA binding"/>
    <property type="evidence" value="ECO:0007669"/>
    <property type="project" value="InterPro"/>
</dbReference>
<comment type="function">
    <text evidence="8">Catalyzes the attachment of glutamate to tRNA(Glu) in a two-step reaction: glutamate is first activated by ATP to form Glu-AMP and then transferred to the acceptor end of tRNA(Glu).</text>
</comment>
<evidence type="ECO:0000256" key="5">
    <source>
        <dbReference type="ARBA" id="ARBA00022840"/>
    </source>
</evidence>
<evidence type="ECO:0000256" key="1">
    <source>
        <dbReference type="ARBA" id="ARBA00007894"/>
    </source>
</evidence>
<dbReference type="NCBIfam" id="TIGR00464">
    <property type="entry name" value="gltX_bact"/>
    <property type="match status" value="1"/>
</dbReference>
<dbReference type="PANTHER" id="PTHR43311">
    <property type="entry name" value="GLUTAMATE--TRNA LIGASE"/>
    <property type="match status" value="1"/>
</dbReference>
<dbReference type="EC" id="6.1.1.17" evidence="8"/>
<evidence type="ECO:0000256" key="7">
    <source>
        <dbReference type="ARBA" id="ARBA00023146"/>
    </source>
</evidence>
<dbReference type="PROSITE" id="PS00178">
    <property type="entry name" value="AA_TRNA_LIGASE_I"/>
    <property type="match status" value="1"/>
</dbReference>
<sequence length="447" mass="49106">MTVSVRFAPSPTGFLHVGNARTALVNWLFARRHGGRFLLRLDDTDLERSEARFADGIFEDLAWLGLDHDRFERQSDRLAAYRAAFDRLHAAGRVYACYETPDELALKRKVQLARHQPPVYDRAGLRLSAAQHAAFAAEGRRPHWRFRLDDGSVGWDDIVHGPLAFDGAKLGDPVILRADGQPIYTFASVVDDLEMGISHVIRGDDHISNTPVHIQIYQALGGDPAGLAFAHLALLAGGQGEKLSKRQGSLSLRSLRDEGVEAMAVAALLARLGTADPVEPATDLARIVDGFDLARFGRSPPHFELPELWQVNAKVLHLLPFAAVSDRLAAVAPGADADFWEAIRPNLERLADAAGWWQVCRGPLAPVIDEPDFAAAVAALLPPEPWDGESWRAWTLAIQAATGRKGKALFQPLRRALTARDHGPEMRNLLPLIGRERVLRRLAGETA</sequence>
<dbReference type="Proteomes" id="UP000278222">
    <property type="component" value="Unassembled WGS sequence"/>
</dbReference>
<dbReference type="InterPro" id="IPR000924">
    <property type="entry name" value="Glu/Gln-tRNA-synth"/>
</dbReference>
<dbReference type="HAMAP" id="MF_00022">
    <property type="entry name" value="Glu_tRNA_synth_type1"/>
    <property type="match status" value="1"/>
</dbReference>
<keyword evidence="4 8" id="KW-0547">Nucleotide-binding</keyword>
<evidence type="ECO:0000259" key="9">
    <source>
        <dbReference type="Pfam" id="PF00749"/>
    </source>
</evidence>
<gene>
    <name evidence="8" type="primary">gltX</name>
    <name evidence="11" type="ORF">EDC65_1434</name>
</gene>
<keyword evidence="5 8" id="KW-0067">ATP-binding</keyword>